<dbReference type="Pfam" id="PF00001">
    <property type="entry name" value="7tm_1"/>
    <property type="match status" value="1"/>
</dbReference>
<dbReference type="InterPro" id="IPR017452">
    <property type="entry name" value="GPCR_Rhodpsn_7TM"/>
</dbReference>
<keyword evidence="5 12" id="KW-1133">Transmembrane helix</keyword>
<gene>
    <name evidence="15" type="primary">LOC115629313</name>
</gene>
<feature type="region of interest" description="Disordered" evidence="11">
    <location>
        <begin position="258"/>
        <end position="296"/>
    </location>
</feature>
<evidence type="ECO:0000256" key="11">
    <source>
        <dbReference type="SAM" id="MobiDB-lite"/>
    </source>
</evidence>
<dbReference type="RefSeq" id="XP_030381619.1">
    <property type="nucleotide sequence ID" value="XM_030525759.1"/>
</dbReference>
<name>A0A6J2TZT9_DROLE</name>
<feature type="transmembrane region" description="Helical" evidence="12">
    <location>
        <begin position="460"/>
        <end position="480"/>
    </location>
</feature>
<dbReference type="OrthoDB" id="10044919at2759"/>
<dbReference type="PROSITE" id="PS50262">
    <property type="entry name" value="G_PROTEIN_RECEP_F1_2"/>
    <property type="match status" value="1"/>
</dbReference>
<keyword evidence="3" id="KW-1003">Cell membrane</keyword>
<evidence type="ECO:0000256" key="1">
    <source>
        <dbReference type="ARBA" id="ARBA00004651"/>
    </source>
</evidence>
<evidence type="ECO:0000256" key="2">
    <source>
        <dbReference type="ARBA" id="ARBA00010663"/>
    </source>
</evidence>
<dbReference type="Proteomes" id="UP000504634">
    <property type="component" value="Unplaced"/>
</dbReference>
<protein>
    <submittedName>
        <fullName evidence="15">G-protein coupled receptor moody</fullName>
    </submittedName>
</protein>
<keyword evidence="6 10" id="KW-0297">G-protein coupled receptor</keyword>
<evidence type="ECO:0000256" key="8">
    <source>
        <dbReference type="ARBA" id="ARBA00023170"/>
    </source>
</evidence>
<evidence type="ECO:0000259" key="13">
    <source>
        <dbReference type="PROSITE" id="PS50262"/>
    </source>
</evidence>
<dbReference type="GO" id="GO:0004930">
    <property type="term" value="F:G protein-coupled receptor activity"/>
    <property type="evidence" value="ECO:0007669"/>
    <property type="project" value="UniProtKB-KW"/>
</dbReference>
<feature type="region of interest" description="Disordered" evidence="11">
    <location>
        <begin position="336"/>
        <end position="380"/>
    </location>
</feature>
<keyword evidence="14" id="KW-1185">Reference proteome</keyword>
<evidence type="ECO:0000313" key="15">
    <source>
        <dbReference type="RefSeq" id="XP_030381619.1"/>
    </source>
</evidence>
<sequence length="518" mass="58506">MASFTPTDPLIRWTGRAVELQKMAREWPGEDDSHIGGAVANKTGAMNELFEGYSDELLTFAWVACIVFIIIGVPGNLLTIVALSRGRQTRNSTAIFIINLSCSDLLFGCFNLPLAASTFMQRAWNHTDLLCRLFPLLRYGLLAVSLLSVSLITINRYIIIAHPRQYPRIYQRRYLALMVAGTWVTTFSIMIPTWRGIWGRFGLDVSIGSCSILHDKYGRSPKEFLFIIAFMLPCVCIVICYARIFLLVRQAAMRTRERDPERTTAKSCGELSLSPMQTPRIPSEDAPPAKPKPISDVTGPFVVDESLAYIDDNASLESLPISYKIQGTSAPPVTSVDAHVVLKDRDRDRSKKRSTNNTSGTDTSVDRSHSLLEQARSTSKNPITTSLRTSFTRFTPRKSHYVSMGNTSNASSIYPGRMSAKDRRLLKMILVIFVWFVICYLPITVAKIWKSANDVHVFNIMGYLLIYLTTCINPLIYVLMSSEYRRAYWNLLRCHKSDQQQQMGPKKNHIDSNRLMKT</sequence>
<dbReference type="CDD" id="cd15210">
    <property type="entry name" value="7tmA_GPR84-like"/>
    <property type="match status" value="1"/>
</dbReference>
<dbReference type="PANTHER" id="PTHR24228:SF74">
    <property type="entry name" value="G-PROTEIN COUPLED RECEPTORS FAMILY 1 PROFILE DOMAIN-CONTAINING PROTEIN"/>
    <property type="match status" value="1"/>
</dbReference>
<dbReference type="FunFam" id="1.20.1070.10:FF:000487">
    <property type="entry name" value="EG:22E5.10 protein"/>
    <property type="match status" value="1"/>
</dbReference>
<reference evidence="15" key="1">
    <citation type="submission" date="2025-08" db="UniProtKB">
        <authorList>
            <consortium name="RefSeq"/>
        </authorList>
    </citation>
    <scope>IDENTIFICATION</scope>
    <source>
        <strain evidence="15">11010-0011.00</strain>
        <tissue evidence="15">Whole body</tissue>
    </source>
</reference>
<dbReference type="InterPro" id="IPR000276">
    <property type="entry name" value="GPCR_Rhodpsn"/>
</dbReference>
<evidence type="ECO:0000256" key="3">
    <source>
        <dbReference type="ARBA" id="ARBA00022475"/>
    </source>
</evidence>
<evidence type="ECO:0000256" key="4">
    <source>
        <dbReference type="ARBA" id="ARBA00022692"/>
    </source>
</evidence>
<evidence type="ECO:0000256" key="10">
    <source>
        <dbReference type="RuleBase" id="RU000688"/>
    </source>
</evidence>
<dbReference type="GO" id="GO:0005886">
    <property type="term" value="C:plasma membrane"/>
    <property type="evidence" value="ECO:0007669"/>
    <property type="project" value="UniProtKB-SubCell"/>
</dbReference>
<keyword evidence="4 10" id="KW-0812">Transmembrane</keyword>
<accession>A0A6J2TZT9</accession>
<evidence type="ECO:0000256" key="12">
    <source>
        <dbReference type="SAM" id="Phobius"/>
    </source>
</evidence>
<feature type="transmembrane region" description="Helical" evidence="12">
    <location>
        <begin position="95"/>
        <end position="116"/>
    </location>
</feature>
<organism evidence="14 15">
    <name type="scientific">Drosophila lebanonensis</name>
    <name type="common">Fruit fly</name>
    <name type="synonym">Scaptodrosophila lebanonensis</name>
    <dbReference type="NCBI Taxonomy" id="7225"/>
    <lineage>
        <taxon>Eukaryota</taxon>
        <taxon>Metazoa</taxon>
        <taxon>Ecdysozoa</taxon>
        <taxon>Arthropoda</taxon>
        <taxon>Hexapoda</taxon>
        <taxon>Insecta</taxon>
        <taxon>Pterygota</taxon>
        <taxon>Neoptera</taxon>
        <taxon>Endopterygota</taxon>
        <taxon>Diptera</taxon>
        <taxon>Brachycera</taxon>
        <taxon>Muscomorpha</taxon>
        <taxon>Ephydroidea</taxon>
        <taxon>Drosophilidae</taxon>
        <taxon>Scaptodrosophila</taxon>
    </lineage>
</organism>
<dbReference type="PROSITE" id="PS00237">
    <property type="entry name" value="G_PROTEIN_RECEP_F1_1"/>
    <property type="match status" value="2"/>
</dbReference>
<evidence type="ECO:0000256" key="5">
    <source>
        <dbReference type="ARBA" id="ARBA00022989"/>
    </source>
</evidence>
<comment type="similarity">
    <text evidence="2 10">Belongs to the G-protein coupled receptor 1 family.</text>
</comment>
<evidence type="ECO:0000256" key="7">
    <source>
        <dbReference type="ARBA" id="ARBA00023136"/>
    </source>
</evidence>
<keyword evidence="9 10" id="KW-0807">Transducer</keyword>
<feature type="transmembrane region" description="Helical" evidence="12">
    <location>
        <begin position="224"/>
        <end position="248"/>
    </location>
</feature>
<feature type="transmembrane region" description="Helical" evidence="12">
    <location>
        <begin position="425"/>
        <end position="448"/>
    </location>
</feature>
<feature type="compositionally biased region" description="Basic and acidic residues" evidence="11">
    <location>
        <begin position="340"/>
        <end position="349"/>
    </location>
</feature>
<feature type="domain" description="G-protein coupled receptors family 1 profile" evidence="13">
    <location>
        <begin position="75"/>
        <end position="477"/>
    </location>
</feature>
<dbReference type="AlphaFoldDB" id="A0A6J2TZT9"/>
<dbReference type="GeneID" id="115629313"/>
<feature type="transmembrane region" description="Helical" evidence="12">
    <location>
        <begin position="174"/>
        <end position="194"/>
    </location>
</feature>
<evidence type="ECO:0000256" key="9">
    <source>
        <dbReference type="ARBA" id="ARBA00023224"/>
    </source>
</evidence>
<comment type="subcellular location">
    <subcellularLocation>
        <location evidence="1">Cell membrane</location>
        <topology evidence="1">Multi-pass membrane protein</topology>
    </subcellularLocation>
</comment>
<evidence type="ECO:0000313" key="14">
    <source>
        <dbReference type="Proteomes" id="UP000504634"/>
    </source>
</evidence>
<keyword evidence="8 10" id="KW-0675">Receptor</keyword>
<dbReference type="SUPFAM" id="SSF81321">
    <property type="entry name" value="Family A G protein-coupled receptor-like"/>
    <property type="match status" value="1"/>
</dbReference>
<dbReference type="PANTHER" id="PTHR24228">
    <property type="entry name" value="B2 BRADYKININ RECEPTOR/ANGIOTENSIN II RECEPTOR"/>
    <property type="match status" value="1"/>
</dbReference>
<dbReference type="Gene3D" id="1.20.1070.10">
    <property type="entry name" value="Rhodopsin 7-helix transmembrane proteins"/>
    <property type="match status" value="2"/>
</dbReference>
<feature type="transmembrane region" description="Helical" evidence="12">
    <location>
        <begin position="136"/>
        <end position="154"/>
    </location>
</feature>
<dbReference type="SMART" id="SM01381">
    <property type="entry name" value="7TM_GPCR_Srsx"/>
    <property type="match status" value="1"/>
</dbReference>
<keyword evidence="7 12" id="KW-0472">Membrane</keyword>
<evidence type="ECO:0000256" key="6">
    <source>
        <dbReference type="ARBA" id="ARBA00023040"/>
    </source>
</evidence>
<dbReference type="PRINTS" id="PR00237">
    <property type="entry name" value="GPCRRHODOPSN"/>
</dbReference>
<feature type="transmembrane region" description="Helical" evidence="12">
    <location>
        <begin position="60"/>
        <end position="83"/>
    </location>
</feature>
<proteinExistence type="inferred from homology"/>